<evidence type="ECO:0000313" key="2">
    <source>
        <dbReference type="EMBL" id="CAF1028865.1"/>
    </source>
</evidence>
<reference evidence="2" key="1">
    <citation type="submission" date="2021-02" db="EMBL/GenBank/DDBJ databases">
        <authorList>
            <person name="Nowell W R."/>
        </authorList>
    </citation>
    <scope>NUCLEOTIDE SEQUENCE</scope>
</reference>
<gene>
    <name evidence="2" type="ORF">XAT740_LOCUS14641</name>
</gene>
<dbReference type="AlphaFoldDB" id="A0A814J0C9"/>
<dbReference type="Proteomes" id="UP000663828">
    <property type="component" value="Unassembled WGS sequence"/>
</dbReference>
<feature type="region of interest" description="Disordered" evidence="1">
    <location>
        <begin position="1"/>
        <end position="35"/>
    </location>
</feature>
<evidence type="ECO:0000313" key="3">
    <source>
        <dbReference type="Proteomes" id="UP000663828"/>
    </source>
</evidence>
<proteinExistence type="predicted"/>
<organism evidence="2 3">
    <name type="scientific">Adineta ricciae</name>
    <name type="common">Rotifer</name>
    <dbReference type="NCBI Taxonomy" id="249248"/>
    <lineage>
        <taxon>Eukaryota</taxon>
        <taxon>Metazoa</taxon>
        <taxon>Spiralia</taxon>
        <taxon>Gnathifera</taxon>
        <taxon>Rotifera</taxon>
        <taxon>Eurotatoria</taxon>
        <taxon>Bdelloidea</taxon>
        <taxon>Adinetida</taxon>
        <taxon>Adinetidae</taxon>
        <taxon>Adineta</taxon>
    </lineage>
</organism>
<sequence length="219" mass="25920">MLDSSKNRANIMPFDDMLRHAQHREDAEKARDRLQRTAPDRQQVVLLDMERQRMNRIYDRRLQIDMAGPGGLHRQYSKALQRLKTHEQDIKQDKLNQTRMSLPSIGQLSLSYRNQDHRLPCITEEYSSLPKIERSQLNLRHSLTVNSPPSSSRHKKTVQTRSSMSKINSDAKYSHLLWKQSFQQVIAQTSDDRSYLQNHARLMNQEKRSVERKLKDFFH</sequence>
<keyword evidence="3" id="KW-1185">Reference proteome</keyword>
<comment type="caution">
    <text evidence="2">The sequence shown here is derived from an EMBL/GenBank/DDBJ whole genome shotgun (WGS) entry which is preliminary data.</text>
</comment>
<accession>A0A814J0C9</accession>
<evidence type="ECO:0000256" key="1">
    <source>
        <dbReference type="SAM" id="MobiDB-lite"/>
    </source>
</evidence>
<name>A0A814J0C9_ADIRI</name>
<feature type="compositionally biased region" description="Basic and acidic residues" evidence="1">
    <location>
        <begin position="16"/>
        <end position="35"/>
    </location>
</feature>
<feature type="region of interest" description="Disordered" evidence="1">
    <location>
        <begin position="143"/>
        <end position="166"/>
    </location>
</feature>
<dbReference type="EMBL" id="CAJNOR010000884">
    <property type="protein sequence ID" value="CAF1028865.1"/>
    <property type="molecule type" value="Genomic_DNA"/>
</dbReference>
<protein>
    <submittedName>
        <fullName evidence="2">Uncharacterized protein</fullName>
    </submittedName>
</protein>